<dbReference type="AlphaFoldDB" id="A0A1E3PUR4"/>
<dbReference type="SUPFAM" id="SSF51197">
    <property type="entry name" value="Clavaminate synthase-like"/>
    <property type="match status" value="1"/>
</dbReference>
<protein>
    <submittedName>
        <fullName evidence="3">Clavaminate synthase-like protein</fullName>
    </submittedName>
</protein>
<dbReference type="InterPro" id="IPR026992">
    <property type="entry name" value="DIOX_N"/>
</dbReference>
<evidence type="ECO:0000313" key="3">
    <source>
        <dbReference type="EMBL" id="ODQ68692.1"/>
    </source>
</evidence>
<accession>A0A1E3PUR4</accession>
<keyword evidence="4" id="KW-1185">Reference proteome</keyword>
<dbReference type="PRINTS" id="PR00682">
    <property type="entry name" value="IPNSYNTHASE"/>
</dbReference>
<reference evidence="3 4" key="1">
    <citation type="journal article" date="2016" name="Proc. Natl. Acad. Sci. U.S.A.">
        <title>Comparative genomics of biotechnologically important yeasts.</title>
        <authorList>
            <person name="Riley R."/>
            <person name="Haridas S."/>
            <person name="Wolfe K.H."/>
            <person name="Lopes M.R."/>
            <person name="Hittinger C.T."/>
            <person name="Goeker M."/>
            <person name="Salamov A.A."/>
            <person name="Wisecaver J.H."/>
            <person name="Long T.M."/>
            <person name="Calvey C.H."/>
            <person name="Aerts A.L."/>
            <person name="Barry K.W."/>
            <person name="Choi C."/>
            <person name="Clum A."/>
            <person name="Coughlan A.Y."/>
            <person name="Deshpande S."/>
            <person name="Douglass A.P."/>
            <person name="Hanson S.J."/>
            <person name="Klenk H.-P."/>
            <person name="LaButti K.M."/>
            <person name="Lapidus A."/>
            <person name="Lindquist E.A."/>
            <person name="Lipzen A.M."/>
            <person name="Meier-Kolthoff J.P."/>
            <person name="Ohm R.A."/>
            <person name="Otillar R.P."/>
            <person name="Pangilinan J.L."/>
            <person name="Peng Y."/>
            <person name="Rokas A."/>
            <person name="Rosa C.A."/>
            <person name="Scheuner C."/>
            <person name="Sibirny A.A."/>
            <person name="Slot J.C."/>
            <person name="Stielow J.B."/>
            <person name="Sun H."/>
            <person name="Kurtzman C.P."/>
            <person name="Blackwell M."/>
            <person name="Grigoriev I.V."/>
            <person name="Jeffries T.W."/>
        </authorList>
    </citation>
    <scope>NUCLEOTIDE SEQUENCE [LARGE SCALE GENOMIC DNA]</scope>
    <source>
        <strain evidence="3 4">DSM 6958</strain>
    </source>
</reference>
<dbReference type="OrthoDB" id="406156at2759"/>
<dbReference type="Pfam" id="PF03171">
    <property type="entry name" value="2OG-FeII_Oxy"/>
    <property type="match status" value="1"/>
</dbReference>
<organism evidence="3 4">
    <name type="scientific">Nadsonia fulvescens var. elongata DSM 6958</name>
    <dbReference type="NCBI Taxonomy" id="857566"/>
    <lineage>
        <taxon>Eukaryota</taxon>
        <taxon>Fungi</taxon>
        <taxon>Dikarya</taxon>
        <taxon>Ascomycota</taxon>
        <taxon>Saccharomycotina</taxon>
        <taxon>Dipodascomycetes</taxon>
        <taxon>Dipodascales</taxon>
        <taxon>Dipodascales incertae sedis</taxon>
        <taxon>Nadsonia</taxon>
    </lineage>
</organism>
<dbReference type="InterPro" id="IPR044861">
    <property type="entry name" value="IPNS-like_FE2OG_OXY"/>
</dbReference>
<name>A0A1E3PUR4_9ASCO</name>
<dbReference type="Pfam" id="PF14226">
    <property type="entry name" value="DIOX_N"/>
    <property type="match status" value="1"/>
</dbReference>
<dbReference type="InterPro" id="IPR027443">
    <property type="entry name" value="IPNS-like_sf"/>
</dbReference>
<dbReference type="EMBL" id="KV454406">
    <property type="protein sequence ID" value="ODQ68692.1"/>
    <property type="molecule type" value="Genomic_DNA"/>
</dbReference>
<dbReference type="Gene3D" id="2.60.120.330">
    <property type="entry name" value="B-lactam Antibiotic, Isopenicillin N Synthase, Chain"/>
    <property type="match status" value="1"/>
</dbReference>
<gene>
    <name evidence="3" type="ORF">NADFUDRAFT_20421</name>
</gene>
<feature type="domain" description="Isopenicillin N synthase-like Fe(2+) 2OG dioxygenase" evidence="1">
    <location>
        <begin position="223"/>
        <end position="320"/>
    </location>
</feature>
<sequence length="400" mass="45890">MTQELDRKYNVRKFDMAVPSQDQTLDYAQLKAIDLSKFQYGISGLASRKALAQELDEAVVGNGFFFLTNHGIDTETFERMFAISQSVLELPQEEKLKHLAGGVTADTEDRSKSLGGERGCGFKPRSYWSMQNGVRDNIELYNMRDILHDDLRYQHNHPEIVRDYLPVISEYYRKIHNDILKKLCVLCDHVLEVPEGTLWKRYEVYQGDLEKSGGGISRMMVYHGMDPDDDKKTDGTWLRGHSDASSFTFITSQPMATLQIRDFKTGTWKYVPYLKDSLVVNIGDTLEFLTGAYFKSTIHRVVKPPADQIQYKRLALIYFCDFSPVTIIDPEALNSPKLKRLGYTKPKDWGKITSIDWTVSKSRLFGEQKVNDSIGDKPNPVYVHGRLAERWHQLGQPLQV</sequence>
<dbReference type="Proteomes" id="UP000095009">
    <property type="component" value="Unassembled WGS sequence"/>
</dbReference>
<dbReference type="InterPro" id="IPR050231">
    <property type="entry name" value="Iron_ascorbate_oxido_reductase"/>
</dbReference>
<evidence type="ECO:0000259" key="2">
    <source>
        <dbReference type="Pfam" id="PF14226"/>
    </source>
</evidence>
<dbReference type="PANTHER" id="PTHR47990">
    <property type="entry name" value="2-OXOGLUTARATE (2OG) AND FE(II)-DEPENDENT OXYGENASE SUPERFAMILY PROTEIN-RELATED"/>
    <property type="match status" value="1"/>
</dbReference>
<dbReference type="STRING" id="857566.A0A1E3PUR4"/>
<feature type="domain" description="Non-haem dioxygenase N-terminal" evidence="2">
    <location>
        <begin position="32"/>
        <end position="98"/>
    </location>
</feature>
<evidence type="ECO:0000259" key="1">
    <source>
        <dbReference type="Pfam" id="PF03171"/>
    </source>
</evidence>
<proteinExistence type="predicted"/>
<evidence type="ECO:0000313" key="4">
    <source>
        <dbReference type="Proteomes" id="UP000095009"/>
    </source>
</evidence>